<name>A0A5C6Q6G5_9GAMM</name>
<evidence type="ECO:0000313" key="2">
    <source>
        <dbReference type="Proteomes" id="UP000321822"/>
    </source>
</evidence>
<dbReference type="AlphaFoldDB" id="A0A5C6Q6G5"/>
<dbReference type="RefSeq" id="WP_146791205.1">
    <property type="nucleotide sequence ID" value="NZ_VOLT01000014.1"/>
</dbReference>
<gene>
    <name evidence="1" type="ORF">ESZ36_20160</name>
</gene>
<dbReference type="OrthoDB" id="6228501at2"/>
<organism evidence="1 2">
    <name type="scientific">Colwellia demingiae</name>
    <dbReference type="NCBI Taxonomy" id="89401"/>
    <lineage>
        <taxon>Bacteria</taxon>
        <taxon>Pseudomonadati</taxon>
        <taxon>Pseudomonadota</taxon>
        <taxon>Gammaproteobacteria</taxon>
        <taxon>Alteromonadales</taxon>
        <taxon>Colwelliaceae</taxon>
        <taxon>Colwellia</taxon>
    </lineage>
</organism>
<comment type="caution">
    <text evidence="1">The sequence shown here is derived from an EMBL/GenBank/DDBJ whole genome shotgun (WGS) entry which is preliminary data.</text>
</comment>
<dbReference type="EMBL" id="VOLT01000014">
    <property type="protein sequence ID" value="TWX64291.1"/>
    <property type="molecule type" value="Genomic_DNA"/>
</dbReference>
<keyword evidence="2" id="KW-1185">Reference proteome</keyword>
<proteinExistence type="predicted"/>
<accession>A0A5C6Q6G5</accession>
<reference evidence="1 2" key="1">
    <citation type="submission" date="2019-07" db="EMBL/GenBank/DDBJ databases">
        <title>Genomes of sea-ice associated Colwellia species.</title>
        <authorList>
            <person name="Bowman J.P."/>
        </authorList>
    </citation>
    <scope>NUCLEOTIDE SEQUENCE [LARGE SCALE GENOMIC DNA]</scope>
    <source>
        <strain evidence="1 2">ACAM 459</strain>
    </source>
</reference>
<dbReference type="Proteomes" id="UP000321822">
    <property type="component" value="Unassembled WGS sequence"/>
</dbReference>
<protein>
    <submittedName>
        <fullName evidence="1">Uncharacterized protein</fullName>
    </submittedName>
</protein>
<evidence type="ECO:0000313" key="1">
    <source>
        <dbReference type="EMBL" id="TWX64291.1"/>
    </source>
</evidence>
<sequence>MQRLKESQEALTLIYNAYNEVATNPLPPLDIDDEDGLKKLLDTVMNRESISHIQNKKALKESTELRSSIADVLLLLDGCDIKEIKAAMRKATAASAAATEAAK</sequence>